<dbReference type="EMBL" id="FMYU01000003">
    <property type="protein sequence ID" value="SDC25523.1"/>
    <property type="molecule type" value="Genomic_DNA"/>
</dbReference>
<feature type="binding site" evidence="13">
    <location>
        <begin position="588"/>
        <end position="589"/>
    </location>
    <ligand>
        <name>NADP(+)</name>
        <dbReference type="ChEBI" id="CHEBI:58349"/>
    </ligand>
</feature>
<evidence type="ECO:0000256" key="6">
    <source>
        <dbReference type="ARBA" id="ARBA00023002"/>
    </source>
</evidence>
<dbReference type="GO" id="GO:0006097">
    <property type="term" value="P:glyoxylate cycle"/>
    <property type="evidence" value="ECO:0007669"/>
    <property type="project" value="UniProtKB-KW"/>
</dbReference>
<feature type="binding site" evidence="11">
    <location>
        <begin position="133"/>
        <end position="140"/>
    </location>
    <ligand>
        <name>substrate</name>
    </ligand>
</feature>
<feature type="site" description="Critical for catalysis" evidence="10">
    <location>
        <position position="424"/>
    </location>
</feature>
<keyword evidence="6 9" id="KW-0560">Oxidoreductase</keyword>
<dbReference type="PANTHER" id="PTHR36999:SF1">
    <property type="entry name" value="ISOCITRATE DEHYDROGENASE (NADP(+))"/>
    <property type="match status" value="1"/>
</dbReference>
<comment type="similarity">
    <text evidence="8 9">Belongs to the monomeric-type IDH family.</text>
</comment>
<feature type="binding site" evidence="13">
    <location>
        <begin position="83"/>
        <end position="88"/>
    </location>
    <ligand>
        <name>NADP(+)</name>
        <dbReference type="ChEBI" id="CHEBI:58349"/>
    </ligand>
</feature>
<keyword evidence="4 12" id="KW-0460">Magnesium</keyword>
<evidence type="ECO:0000256" key="4">
    <source>
        <dbReference type="ARBA" id="ARBA00022842"/>
    </source>
</evidence>
<evidence type="ECO:0000313" key="15">
    <source>
        <dbReference type="Proteomes" id="UP000199411"/>
    </source>
</evidence>
<feature type="binding site" evidence="11">
    <location>
        <position position="146"/>
    </location>
    <ligand>
        <name>D-threo-isocitrate</name>
        <dbReference type="ChEBI" id="CHEBI:15562"/>
    </ligand>
</feature>
<comment type="cofactor">
    <cofactor evidence="12">
        <name>Mg(2+)</name>
        <dbReference type="ChEBI" id="CHEBI:18420"/>
    </cofactor>
    <cofactor evidence="12">
        <name>Mn(2+)</name>
        <dbReference type="ChEBI" id="CHEBI:29035"/>
    </cofactor>
    <text evidence="12">Binds 1 Mg(2+) or Mn(2+) ion per subunit.</text>
</comment>
<keyword evidence="5 9" id="KW-0521">NADP</keyword>
<evidence type="ECO:0000256" key="7">
    <source>
        <dbReference type="ARBA" id="ARBA00023554"/>
    </source>
</evidence>
<feature type="binding site" evidence="13">
    <location>
        <begin position="604"/>
        <end position="606"/>
    </location>
    <ligand>
        <name>NADP(+)</name>
        <dbReference type="ChEBI" id="CHEBI:58349"/>
    </ligand>
</feature>
<dbReference type="Proteomes" id="UP000199411">
    <property type="component" value="Unassembled WGS sequence"/>
</dbReference>
<keyword evidence="1 9" id="KW-0329">Glyoxylate bypass</keyword>
<comment type="catalytic activity">
    <reaction evidence="7 9">
        <text>D-threo-isocitrate + NADP(+) = 2-oxoglutarate + CO2 + NADPH</text>
        <dbReference type="Rhea" id="RHEA:19629"/>
        <dbReference type="ChEBI" id="CHEBI:15562"/>
        <dbReference type="ChEBI" id="CHEBI:16526"/>
        <dbReference type="ChEBI" id="CHEBI:16810"/>
        <dbReference type="ChEBI" id="CHEBI:57783"/>
        <dbReference type="ChEBI" id="CHEBI:58349"/>
        <dbReference type="EC" id="1.1.1.42"/>
    </reaction>
</comment>
<evidence type="ECO:0000256" key="11">
    <source>
        <dbReference type="PIRSR" id="PIRSR009407-2"/>
    </source>
</evidence>
<dbReference type="PIRSF" id="PIRSF009407">
    <property type="entry name" value="IDH_monmr"/>
    <property type="match status" value="1"/>
</dbReference>
<feature type="binding site" evidence="13">
    <location>
        <position position="136"/>
    </location>
    <ligand>
        <name>NADP(+)</name>
        <dbReference type="ChEBI" id="CHEBI:58349"/>
    </ligand>
</feature>
<evidence type="ECO:0000256" key="10">
    <source>
        <dbReference type="PIRSR" id="PIRSR009407-1"/>
    </source>
</evidence>
<evidence type="ECO:0000256" key="1">
    <source>
        <dbReference type="ARBA" id="ARBA00022435"/>
    </source>
</evidence>
<dbReference type="EC" id="1.1.1.42" evidence="9"/>
<proteinExistence type="inferred from homology"/>
<dbReference type="GO" id="GO:0004450">
    <property type="term" value="F:isocitrate dehydrogenase (NADP+) activity"/>
    <property type="evidence" value="ECO:0007669"/>
    <property type="project" value="UniProtKB-EC"/>
</dbReference>
<dbReference type="GO" id="GO:0006099">
    <property type="term" value="P:tricarboxylic acid cycle"/>
    <property type="evidence" value="ECO:0007669"/>
    <property type="project" value="UniProtKB-KW"/>
</dbReference>
<evidence type="ECO:0000256" key="12">
    <source>
        <dbReference type="PIRSR" id="PIRSR009407-3"/>
    </source>
</evidence>
<feature type="binding site" evidence="13">
    <location>
        <position position="653"/>
    </location>
    <ligand>
        <name>NADP(+)</name>
        <dbReference type="ChEBI" id="CHEBI:58349"/>
    </ligand>
</feature>
<dbReference type="NCBIfam" id="TIGR00178">
    <property type="entry name" value="monomer_idh"/>
    <property type="match status" value="1"/>
</dbReference>
<feature type="binding site" evidence="12">
    <location>
        <position position="552"/>
    </location>
    <ligand>
        <name>Mg(2+)</name>
        <dbReference type="ChEBI" id="CHEBI:18420"/>
    </ligand>
</feature>
<keyword evidence="15" id="KW-1185">Reference proteome</keyword>
<feature type="site" description="Critical for catalysis" evidence="10">
    <location>
        <position position="259"/>
    </location>
</feature>
<accession>A0A1G6K3L1</accession>
<evidence type="ECO:0000256" key="8">
    <source>
        <dbReference type="ARBA" id="ARBA00046318"/>
    </source>
</evidence>
<dbReference type="RefSeq" id="WP_092128018.1">
    <property type="nucleotide sequence ID" value="NZ_FMYU01000003.1"/>
</dbReference>
<protein>
    <recommendedName>
        <fullName evidence="9">Isocitrate dehydrogenase [NADP]</fullName>
        <ecNumber evidence="9">1.1.1.42</ecNumber>
    </recommendedName>
    <alternativeName>
        <fullName evidence="9">Oxalosuccinate decarboxylase</fullName>
    </alternativeName>
</protein>
<evidence type="ECO:0000256" key="3">
    <source>
        <dbReference type="ARBA" id="ARBA00022723"/>
    </source>
</evidence>
<name>A0A1G6K3L1_9BACT</name>
<evidence type="ECO:0000256" key="5">
    <source>
        <dbReference type="ARBA" id="ARBA00022857"/>
    </source>
</evidence>
<organism evidence="14 15">
    <name type="scientific">Desulfurella multipotens</name>
    <dbReference type="NCBI Taxonomy" id="79269"/>
    <lineage>
        <taxon>Bacteria</taxon>
        <taxon>Pseudomonadati</taxon>
        <taxon>Campylobacterota</taxon>
        <taxon>Desulfurellia</taxon>
        <taxon>Desulfurellales</taxon>
        <taxon>Desulfurellaceae</taxon>
        <taxon>Desulfurella</taxon>
    </lineage>
</organism>
<dbReference type="AlphaFoldDB" id="A0A1G6K3L1"/>
<dbReference type="OrthoDB" id="9807643at2"/>
<keyword evidence="3 12" id="KW-0479">Metal-binding</keyword>
<evidence type="ECO:0000256" key="13">
    <source>
        <dbReference type="PIRSR" id="PIRSR009407-4"/>
    </source>
</evidence>
<dbReference type="PANTHER" id="PTHR36999">
    <property type="entry name" value="ISOCITRATE DEHYDROGENASE [NADP]"/>
    <property type="match status" value="1"/>
</dbReference>
<feature type="binding site" evidence="12">
    <location>
        <position position="556"/>
    </location>
    <ligand>
        <name>Mg(2+)</name>
        <dbReference type="ChEBI" id="CHEBI:18420"/>
    </ligand>
</feature>
<sequence>MSDKFKIYWTKVDEAPYLATFSLLPAVERFLKAAGIDVEIKDISVAGRILANFPEYLKEDQRVPDDLGELAELVKLPDTNVIKLPNISASVPQLVAAIKELQNKGYNVPDYPEDPKTEEEKKIKETYSKVLGSAVNPVLREGNNIRAISKSVKESAKKYPDAMGLPLKPWSKDSKTHVAHMNGGDFYEHEKSITTDKPMKVKIEFIDETGKSQTLKEVALQEKEVFDGTFMDIEALQKFFGEEIAKAKQEGILWSLHLKATMMKVSDPVMFGFAVKEYYKDVFAKHEQTFKEIGVNPNNGVADIYLKIKKLPEDKQKEIEADIQAVYEKNPPLFMVDSDKGITNLHMPNLVIIDASLPTIVRDGGKAWGPDGKQNDVKVVIPDRCYATMYKEIIEDCKINGQFDRTTMGSVTNIGLMAMKAEEYGSHDKTFMAPSNGIFKVVDENNNVLFEHKVKKGDIWRGCQVKDAAVKNWVQIAVERAKQTKNSTVFWLDENRAHDAQLIKKVNEYLKAYDTTGLDIRILKPQEAMKFTVAKVRKGEDVIAVTGNVLRDYLTDLFPILEVGTSAKVLSIIPLLAGGRVSEAGAGGSAPKHVEQFIEQGHLRWDSTAEFTAITTALRFFEEKYGDKKSKVLADTSETALTKLLENKQWPGRKPGELDNRGQHYYFVKYWAESLAQQTEDKELQTKFSKPAKELGDNESKIIEELKAAAGKPADINGYYFPDEDKLSMAMRPSKTLNSIIDSI</sequence>
<feature type="binding site" evidence="13">
    <location>
        <position position="593"/>
    </location>
    <ligand>
        <name>NADP(+)</name>
        <dbReference type="ChEBI" id="CHEBI:58349"/>
    </ligand>
</feature>
<reference evidence="15" key="1">
    <citation type="submission" date="2016-10" db="EMBL/GenBank/DDBJ databases">
        <authorList>
            <person name="Varghese N."/>
            <person name="Submissions S."/>
        </authorList>
    </citation>
    <scope>NUCLEOTIDE SEQUENCE [LARGE SCALE GENOMIC DNA]</scope>
    <source>
        <strain evidence="15">DSM 8415</strain>
    </source>
</reference>
<keyword evidence="2 9" id="KW-0816">Tricarboxylic acid cycle</keyword>
<evidence type="ECO:0000256" key="2">
    <source>
        <dbReference type="ARBA" id="ARBA00022532"/>
    </source>
</evidence>
<dbReference type="InterPro" id="IPR004436">
    <property type="entry name" value="Isocitrate_DH_NADP_mono"/>
</dbReference>
<feature type="binding site" evidence="11">
    <location>
        <position position="551"/>
    </location>
    <ligand>
        <name>D-threo-isocitrate</name>
        <dbReference type="ChEBI" id="CHEBI:15562"/>
    </ligand>
</feature>
<feature type="binding site" evidence="12">
    <location>
        <position position="354"/>
    </location>
    <ligand>
        <name>Mg(2+)</name>
        <dbReference type="ChEBI" id="CHEBI:18420"/>
    </ligand>
</feature>
<dbReference type="Pfam" id="PF03971">
    <property type="entry name" value="IDH"/>
    <property type="match status" value="1"/>
</dbReference>
<evidence type="ECO:0000256" key="9">
    <source>
        <dbReference type="PIRNR" id="PIRNR009407"/>
    </source>
</evidence>
<evidence type="ECO:0000313" key="14">
    <source>
        <dbReference type="EMBL" id="SDC25523.1"/>
    </source>
</evidence>
<dbReference type="Gene3D" id="3.40.718.10">
    <property type="entry name" value="Isopropylmalate Dehydrogenase"/>
    <property type="match status" value="2"/>
</dbReference>
<dbReference type="GO" id="GO:0046872">
    <property type="term" value="F:metal ion binding"/>
    <property type="evidence" value="ECO:0007669"/>
    <property type="project" value="UniProtKB-KW"/>
</dbReference>
<gene>
    <name evidence="14" type="ORF">SAMN05660835_00551</name>
</gene>
<dbReference type="SUPFAM" id="SSF53659">
    <property type="entry name" value="Isocitrate/Isopropylmalate dehydrogenase-like"/>
    <property type="match status" value="1"/>
</dbReference>